<dbReference type="PANTHER" id="PTHR37469:SF3">
    <property type="entry name" value="PUTATIVE-RELATED"/>
    <property type="match status" value="1"/>
</dbReference>
<sequence>IQPQMDGLRINPCVPSSWKDFSMAREFRGKKLNIQVENKNGVQKGVTRIVINGEEIQGDLIPVAKMKAENNVLVIMG</sequence>
<evidence type="ECO:0000313" key="2">
    <source>
        <dbReference type="EMBL" id="MDF1585651.1"/>
    </source>
</evidence>
<dbReference type="InterPro" id="IPR052047">
    <property type="entry name" value="GH94_Enzymes"/>
</dbReference>
<dbReference type="InterPro" id="IPR005194">
    <property type="entry name" value="Glyco_hydro_65_C"/>
</dbReference>
<keyword evidence="3" id="KW-1185">Reference proteome</keyword>
<protein>
    <recommendedName>
        <fullName evidence="1">Glycoside hydrolase family 65 C-terminal domain-containing protein</fullName>
    </recommendedName>
</protein>
<organism evidence="2 3">
    <name type="scientific">Marinimicrococcus flavescens</name>
    <dbReference type="NCBI Taxonomy" id="3031815"/>
    <lineage>
        <taxon>Bacteria</taxon>
        <taxon>Pseudomonadati</taxon>
        <taxon>Pseudomonadota</taxon>
        <taxon>Alphaproteobacteria</taxon>
        <taxon>Geminicoccales</taxon>
        <taxon>Geminicoccaceae</taxon>
        <taxon>Marinimicrococcus</taxon>
    </lineage>
</organism>
<proteinExistence type="predicted"/>
<dbReference type="RefSeq" id="WP_327788070.1">
    <property type="nucleotide sequence ID" value="NZ_JARGEQ010000034.1"/>
</dbReference>
<name>A0AAP3UYT3_9PROT</name>
<feature type="domain" description="Glycoside hydrolase family 65 C-terminal" evidence="1">
    <location>
        <begin position="5"/>
        <end position="42"/>
    </location>
</feature>
<dbReference type="EMBL" id="JARGEQ010000034">
    <property type="protein sequence ID" value="MDF1585651.1"/>
    <property type="molecule type" value="Genomic_DNA"/>
</dbReference>
<gene>
    <name evidence="2" type="ORF">PZ740_04520</name>
</gene>
<dbReference type="InterPro" id="IPR008928">
    <property type="entry name" value="6-hairpin_glycosidase_sf"/>
</dbReference>
<dbReference type="PANTHER" id="PTHR37469">
    <property type="entry name" value="CELLOBIONIC ACID PHOSPHORYLASE-RELATED"/>
    <property type="match status" value="1"/>
</dbReference>
<comment type="caution">
    <text evidence="2">The sequence shown here is derived from an EMBL/GenBank/DDBJ whole genome shotgun (WGS) entry which is preliminary data.</text>
</comment>
<dbReference type="GO" id="GO:0005975">
    <property type="term" value="P:carbohydrate metabolic process"/>
    <property type="evidence" value="ECO:0007669"/>
    <property type="project" value="InterPro"/>
</dbReference>
<evidence type="ECO:0000259" key="1">
    <source>
        <dbReference type="Pfam" id="PF03633"/>
    </source>
</evidence>
<dbReference type="Pfam" id="PF03633">
    <property type="entry name" value="Glyco_hydro_65C"/>
    <property type="match status" value="1"/>
</dbReference>
<dbReference type="SUPFAM" id="SSF48208">
    <property type="entry name" value="Six-hairpin glycosidases"/>
    <property type="match status" value="1"/>
</dbReference>
<feature type="non-terminal residue" evidence="2">
    <location>
        <position position="1"/>
    </location>
</feature>
<evidence type="ECO:0000313" key="3">
    <source>
        <dbReference type="Proteomes" id="UP001301140"/>
    </source>
</evidence>
<dbReference type="AlphaFoldDB" id="A0AAP3UYT3"/>
<dbReference type="Proteomes" id="UP001301140">
    <property type="component" value="Unassembled WGS sequence"/>
</dbReference>
<dbReference type="Gene3D" id="2.60.420.10">
    <property type="entry name" value="Maltose phosphorylase, domain 3"/>
    <property type="match status" value="1"/>
</dbReference>
<reference evidence="2 3" key="1">
    <citation type="submission" date="2023-03" db="EMBL/GenBank/DDBJ databases">
        <title>YIM 152171 draft genome.</title>
        <authorList>
            <person name="Yang Z."/>
        </authorList>
    </citation>
    <scope>NUCLEOTIDE SEQUENCE [LARGE SCALE GENOMIC DNA]</scope>
    <source>
        <strain evidence="2 3">YIM 152171</strain>
    </source>
</reference>
<accession>A0AAP3UYT3</accession>